<dbReference type="EMBL" id="BMPI01000051">
    <property type="protein sequence ID" value="GGM65004.1"/>
    <property type="molecule type" value="Genomic_DNA"/>
</dbReference>
<evidence type="ECO:0000256" key="12">
    <source>
        <dbReference type="RuleBase" id="RU003945"/>
    </source>
</evidence>
<evidence type="ECO:0000256" key="13">
    <source>
        <dbReference type="SAM" id="Phobius"/>
    </source>
</evidence>
<feature type="domain" description="Membrane insertase YidC/Oxa/ALB C-terminal" evidence="14">
    <location>
        <begin position="18"/>
        <end position="193"/>
    </location>
</feature>
<evidence type="ECO:0000256" key="10">
    <source>
        <dbReference type="ARBA" id="ARBA00033245"/>
    </source>
</evidence>
<name>A0A917U9Y5_9ACTN</name>
<proteinExistence type="inferred from homology"/>
<protein>
    <recommendedName>
        <fullName evidence="3">Membrane protein insertase YidC</fullName>
    </recommendedName>
    <alternativeName>
        <fullName evidence="11">Foldase YidC</fullName>
    </alternativeName>
    <alternativeName>
        <fullName evidence="10">Membrane integrase YidC</fullName>
    </alternativeName>
    <alternativeName>
        <fullName evidence="9">Membrane protein YidC</fullName>
    </alternativeName>
</protein>
<dbReference type="NCBIfam" id="TIGR03592">
    <property type="entry name" value="yidC_oxa1_cterm"/>
    <property type="match status" value="1"/>
</dbReference>
<gene>
    <name evidence="15" type="primary">yidC</name>
    <name evidence="15" type="ORF">GCM10007977_078090</name>
</gene>
<sequence>MVHVVLSWFAGSLGSMPAAIVVATVLLRLALLPLSLRAYRAENVRTRLAPQLQELRERHGGEPVVLAEKTAELMRREGTGPFAGLVPSLLQAPFVWLLYREFTGGRLRGYGFLGADLSHRLLTEPAMLAGWLVVAALIVVAVWNRRQLPAGTPGLVGALQFATVAFAPFVPLAAGIYLVTTSAWTAAERWVVRARFRSSQQK</sequence>
<keyword evidence="16" id="KW-1185">Reference proteome</keyword>
<evidence type="ECO:0000256" key="4">
    <source>
        <dbReference type="ARBA" id="ARBA00022692"/>
    </source>
</evidence>
<accession>A0A917U9Y5</accession>
<evidence type="ECO:0000256" key="6">
    <source>
        <dbReference type="ARBA" id="ARBA00023136"/>
    </source>
</evidence>
<keyword evidence="6 13" id="KW-0472">Membrane</keyword>
<comment type="subunit">
    <text evidence="8">Interacts with the Sec translocase complex via SecD. Specifically interacts with transmembrane segments of nascent integral membrane proteins during membrane integration.</text>
</comment>
<dbReference type="AlphaFoldDB" id="A0A917U9Y5"/>
<evidence type="ECO:0000256" key="11">
    <source>
        <dbReference type="ARBA" id="ARBA00033342"/>
    </source>
</evidence>
<evidence type="ECO:0000256" key="5">
    <source>
        <dbReference type="ARBA" id="ARBA00022989"/>
    </source>
</evidence>
<evidence type="ECO:0000256" key="8">
    <source>
        <dbReference type="ARBA" id="ARBA00026028"/>
    </source>
</evidence>
<keyword evidence="4 12" id="KW-0812">Transmembrane</keyword>
<dbReference type="GO" id="GO:0051205">
    <property type="term" value="P:protein insertion into membrane"/>
    <property type="evidence" value="ECO:0007669"/>
    <property type="project" value="TreeGrafter"/>
</dbReference>
<reference evidence="15" key="2">
    <citation type="submission" date="2020-09" db="EMBL/GenBank/DDBJ databases">
        <authorList>
            <person name="Sun Q."/>
            <person name="Ohkuma M."/>
        </authorList>
    </citation>
    <scope>NUCLEOTIDE SEQUENCE</scope>
    <source>
        <strain evidence="15">JCM 19831</strain>
    </source>
</reference>
<dbReference type="GO" id="GO:0005886">
    <property type="term" value="C:plasma membrane"/>
    <property type="evidence" value="ECO:0007669"/>
    <property type="project" value="TreeGrafter"/>
</dbReference>
<comment type="subcellular location">
    <subcellularLocation>
        <location evidence="1 12">Membrane</location>
        <topology evidence="1 12">Multi-pass membrane protein</topology>
    </subcellularLocation>
</comment>
<comment type="caution">
    <text evidence="15">The sequence shown here is derived from an EMBL/GenBank/DDBJ whole genome shotgun (WGS) entry which is preliminary data.</text>
</comment>
<keyword evidence="5 13" id="KW-1133">Transmembrane helix</keyword>
<evidence type="ECO:0000313" key="16">
    <source>
        <dbReference type="Proteomes" id="UP000642070"/>
    </source>
</evidence>
<dbReference type="InterPro" id="IPR028055">
    <property type="entry name" value="YidC/Oxa/ALB_C"/>
</dbReference>
<dbReference type="Pfam" id="PF02096">
    <property type="entry name" value="60KD_IMP"/>
    <property type="match status" value="1"/>
</dbReference>
<reference evidence="15" key="1">
    <citation type="journal article" date="2014" name="Int. J. Syst. Evol. Microbiol.">
        <title>Complete genome sequence of Corynebacterium casei LMG S-19264T (=DSM 44701T), isolated from a smear-ripened cheese.</title>
        <authorList>
            <consortium name="US DOE Joint Genome Institute (JGI-PGF)"/>
            <person name="Walter F."/>
            <person name="Albersmeier A."/>
            <person name="Kalinowski J."/>
            <person name="Ruckert C."/>
        </authorList>
    </citation>
    <scope>NUCLEOTIDE SEQUENCE</scope>
    <source>
        <strain evidence="15">JCM 19831</strain>
    </source>
</reference>
<comment type="similarity">
    <text evidence="2">Belongs to the OXA1/ALB3/YidC family. Type 1 subfamily.</text>
</comment>
<dbReference type="PANTHER" id="PTHR12428">
    <property type="entry name" value="OXA1"/>
    <property type="match status" value="1"/>
</dbReference>
<evidence type="ECO:0000256" key="2">
    <source>
        <dbReference type="ARBA" id="ARBA00010527"/>
    </source>
</evidence>
<dbReference type="Proteomes" id="UP000642070">
    <property type="component" value="Unassembled WGS sequence"/>
</dbReference>
<feature type="transmembrane region" description="Helical" evidence="13">
    <location>
        <begin position="6"/>
        <end position="31"/>
    </location>
</feature>
<feature type="transmembrane region" description="Helical" evidence="13">
    <location>
        <begin position="155"/>
        <end position="179"/>
    </location>
</feature>
<evidence type="ECO:0000256" key="3">
    <source>
        <dbReference type="ARBA" id="ARBA00015325"/>
    </source>
</evidence>
<evidence type="ECO:0000313" key="15">
    <source>
        <dbReference type="EMBL" id="GGM65004.1"/>
    </source>
</evidence>
<evidence type="ECO:0000256" key="7">
    <source>
        <dbReference type="ARBA" id="ARBA00025034"/>
    </source>
</evidence>
<evidence type="ECO:0000256" key="1">
    <source>
        <dbReference type="ARBA" id="ARBA00004141"/>
    </source>
</evidence>
<organism evidence="15 16">
    <name type="scientific">Dactylosporangium sucinum</name>
    <dbReference type="NCBI Taxonomy" id="1424081"/>
    <lineage>
        <taxon>Bacteria</taxon>
        <taxon>Bacillati</taxon>
        <taxon>Actinomycetota</taxon>
        <taxon>Actinomycetes</taxon>
        <taxon>Micromonosporales</taxon>
        <taxon>Micromonosporaceae</taxon>
        <taxon>Dactylosporangium</taxon>
    </lineage>
</organism>
<dbReference type="InterPro" id="IPR001708">
    <property type="entry name" value="YidC/ALB3/OXA1/COX18"/>
</dbReference>
<dbReference type="GO" id="GO:0032977">
    <property type="term" value="F:membrane insertase activity"/>
    <property type="evidence" value="ECO:0007669"/>
    <property type="project" value="InterPro"/>
</dbReference>
<feature type="transmembrane region" description="Helical" evidence="13">
    <location>
        <begin position="82"/>
        <end position="99"/>
    </location>
</feature>
<dbReference type="PANTHER" id="PTHR12428:SF65">
    <property type="entry name" value="CYTOCHROME C OXIDASE ASSEMBLY PROTEIN COX18, MITOCHONDRIAL"/>
    <property type="match status" value="1"/>
</dbReference>
<comment type="function">
    <text evidence="7">Required for the insertion and/or proper folding and/or complex formation of integral membrane proteins into the membrane. Involved in integration of membrane proteins that insert both dependently and independently of the Sec translocase complex, as well as at least some lipoproteins. Aids folding of multispanning membrane proteins.</text>
</comment>
<dbReference type="RefSeq" id="WP_229836297.1">
    <property type="nucleotide sequence ID" value="NZ_BMPI01000051.1"/>
</dbReference>
<feature type="transmembrane region" description="Helical" evidence="13">
    <location>
        <begin position="126"/>
        <end position="143"/>
    </location>
</feature>
<evidence type="ECO:0000256" key="9">
    <source>
        <dbReference type="ARBA" id="ARBA00031538"/>
    </source>
</evidence>
<evidence type="ECO:0000259" key="14">
    <source>
        <dbReference type="Pfam" id="PF02096"/>
    </source>
</evidence>